<dbReference type="AlphaFoldDB" id="A0A0E9QM41"/>
<name>A0A0E9QM41_ANGAN</name>
<sequence>MISLFNAWHRDLCSKLHALEPR</sequence>
<organism evidence="1">
    <name type="scientific">Anguilla anguilla</name>
    <name type="common">European freshwater eel</name>
    <name type="synonym">Muraena anguilla</name>
    <dbReference type="NCBI Taxonomy" id="7936"/>
    <lineage>
        <taxon>Eukaryota</taxon>
        <taxon>Metazoa</taxon>
        <taxon>Chordata</taxon>
        <taxon>Craniata</taxon>
        <taxon>Vertebrata</taxon>
        <taxon>Euteleostomi</taxon>
        <taxon>Actinopterygii</taxon>
        <taxon>Neopterygii</taxon>
        <taxon>Teleostei</taxon>
        <taxon>Anguilliformes</taxon>
        <taxon>Anguillidae</taxon>
        <taxon>Anguilla</taxon>
    </lineage>
</organism>
<evidence type="ECO:0000313" key="1">
    <source>
        <dbReference type="EMBL" id="JAH17148.1"/>
    </source>
</evidence>
<protein>
    <submittedName>
        <fullName evidence="1">Uncharacterized protein</fullName>
    </submittedName>
</protein>
<reference evidence="1" key="2">
    <citation type="journal article" date="2015" name="Fish Shellfish Immunol.">
        <title>Early steps in the European eel (Anguilla anguilla)-Vibrio vulnificus interaction in the gills: Role of the RtxA13 toxin.</title>
        <authorList>
            <person name="Callol A."/>
            <person name="Pajuelo D."/>
            <person name="Ebbesson L."/>
            <person name="Teles M."/>
            <person name="MacKenzie S."/>
            <person name="Amaro C."/>
        </authorList>
    </citation>
    <scope>NUCLEOTIDE SEQUENCE</scope>
</reference>
<reference evidence="1" key="1">
    <citation type="submission" date="2014-11" db="EMBL/GenBank/DDBJ databases">
        <authorList>
            <person name="Amaro Gonzalez C."/>
        </authorList>
    </citation>
    <scope>NUCLEOTIDE SEQUENCE</scope>
</reference>
<dbReference type="EMBL" id="GBXM01091429">
    <property type="protein sequence ID" value="JAH17148.1"/>
    <property type="molecule type" value="Transcribed_RNA"/>
</dbReference>
<accession>A0A0E9QM41</accession>
<proteinExistence type="predicted"/>